<accession>A0ABN2N6V9</accession>
<comment type="caution">
    <text evidence="7">The sequence shown here is derived from an EMBL/GenBank/DDBJ whole genome shotgun (WGS) entry which is preliminary data.</text>
</comment>
<evidence type="ECO:0000313" key="7">
    <source>
        <dbReference type="EMBL" id="GAA1852199.1"/>
    </source>
</evidence>
<dbReference type="SMART" id="SM00862">
    <property type="entry name" value="Trans_reg_C"/>
    <property type="match status" value="1"/>
</dbReference>
<dbReference type="Gene3D" id="1.25.40.10">
    <property type="entry name" value="Tetratricopeptide repeat domain"/>
    <property type="match status" value="1"/>
</dbReference>
<dbReference type="InterPro" id="IPR036388">
    <property type="entry name" value="WH-like_DNA-bd_sf"/>
</dbReference>
<reference evidence="7 8" key="1">
    <citation type="journal article" date="2019" name="Int. J. Syst. Evol. Microbiol.">
        <title>The Global Catalogue of Microorganisms (GCM) 10K type strain sequencing project: providing services to taxonomists for standard genome sequencing and annotation.</title>
        <authorList>
            <consortium name="The Broad Institute Genomics Platform"/>
            <consortium name="The Broad Institute Genome Sequencing Center for Infectious Disease"/>
            <person name="Wu L."/>
            <person name="Ma J."/>
        </authorList>
    </citation>
    <scope>NUCLEOTIDE SEQUENCE [LARGE SCALE GENOMIC DNA]</scope>
    <source>
        <strain evidence="7 8">JCM 16009</strain>
    </source>
</reference>
<evidence type="ECO:0000256" key="1">
    <source>
        <dbReference type="ARBA" id="ARBA00005820"/>
    </source>
</evidence>
<dbReference type="RefSeq" id="WP_344417938.1">
    <property type="nucleotide sequence ID" value="NZ_BAAAQK010000009.1"/>
</dbReference>
<dbReference type="Proteomes" id="UP001500449">
    <property type="component" value="Unassembled WGS sequence"/>
</dbReference>
<dbReference type="InterPro" id="IPR051677">
    <property type="entry name" value="AfsR-DnrI-RedD_regulator"/>
</dbReference>
<dbReference type="Gene3D" id="1.10.10.10">
    <property type="entry name" value="Winged helix-like DNA-binding domain superfamily/Winged helix DNA-binding domain"/>
    <property type="match status" value="1"/>
</dbReference>
<proteinExistence type="inferred from homology"/>
<dbReference type="InterPro" id="IPR001867">
    <property type="entry name" value="OmpR/PhoB-type_DNA-bd"/>
</dbReference>
<evidence type="ECO:0000256" key="3">
    <source>
        <dbReference type="ARBA" id="ARBA00023125"/>
    </source>
</evidence>
<dbReference type="InterPro" id="IPR011990">
    <property type="entry name" value="TPR-like_helical_dom_sf"/>
</dbReference>
<name>A0ABN2N6V9_9PSEU</name>
<feature type="domain" description="OmpR/PhoB-type" evidence="6">
    <location>
        <begin position="1"/>
        <end position="94"/>
    </location>
</feature>
<dbReference type="InterPro" id="IPR016032">
    <property type="entry name" value="Sig_transdc_resp-reg_C-effctor"/>
</dbReference>
<keyword evidence="8" id="KW-1185">Reference proteome</keyword>
<dbReference type="CDD" id="cd15831">
    <property type="entry name" value="BTAD"/>
    <property type="match status" value="1"/>
</dbReference>
<evidence type="ECO:0000256" key="4">
    <source>
        <dbReference type="ARBA" id="ARBA00023163"/>
    </source>
</evidence>
<dbReference type="Pfam" id="PF03704">
    <property type="entry name" value="BTAD"/>
    <property type="match status" value="1"/>
</dbReference>
<dbReference type="InterPro" id="IPR005158">
    <property type="entry name" value="BTAD"/>
</dbReference>
<gene>
    <name evidence="7" type="ORF">GCM10009836_35300</name>
</gene>
<dbReference type="SUPFAM" id="SSF48452">
    <property type="entry name" value="TPR-like"/>
    <property type="match status" value="1"/>
</dbReference>
<evidence type="ECO:0000256" key="5">
    <source>
        <dbReference type="PROSITE-ProRule" id="PRU01091"/>
    </source>
</evidence>
<keyword evidence="3 5" id="KW-0238">DNA-binding</keyword>
<keyword evidence="4" id="KW-0804">Transcription</keyword>
<protein>
    <recommendedName>
        <fullName evidence="6">OmpR/PhoB-type domain-containing protein</fullName>
    </recommendedName>
</protein>
<keyword evidence="2" id="KW-0805">Transcription regulation</keyword>
<dbReference type="SUPFAM" id="SSF46894">
    <property type="entry name" value="C-terminal effector domain of the bipartite response regulators"/>
    <property type="match status" value="1"/>
</dbReference>
<dbReference type="PANTHER" id="PTHR35807">
    <property type="entry name" value="TRANSCRIPTIONAL REGULATOR REDD-RELATED"/>
    <property type="match status" value="1"/>
</dbReference>
<dbReference type="EMBL" id="BAAAQK010000009">
    <property type="protein sequence ID" value="GAA1852199.1"/>
    <property type="molecule type" value="Genomic_DNA"/>
</dbReference>
<comment type="similarity">
    <text evidence="1">Belongs to the AfsR/DnrI/RedD regulatory family.</text>
</comment>
<evidence type="ECO:0000259" key="6">
    <source>
        <dbReference type="PROSITE" id="PS51755"/>
    </source>
</evidence>
<dbReference type="Pfam" id="PF00486">
    <property type="entry name" value="Trans_reg_C"/>
    <property type="match status" value="1"/>
</dbReference>
<dbReference type="PANTHER" id="PTHR35807:SF1">
    <property type="entry name" value="TRANSCRIPTIONAL REGULATOR REDD"/>
    <property type="match status" value="1"/>
</dbReference>
<feature type="DNA-binding region" description="OmpR/PhoB-type" evidence="5">
    <location>
        <begin position="1"/>
        <end position="94"/>
    </location>
</feature>
<sequence length="273" mass="29878">MELGILGPLVVSDPRGVRMPQAPKQRQLLALLVANANHVVTVGECVEELWDGAPPASAVQTLQTYVMKLRKSLPPEPDGSTRIHTRDQGYVFRTRPGELDLERYETEVRAARAAAAGGADELAAARFAAALRIWRGEALEGLALGPVLRTTLVGVTESRLGVLEQRIEADLRLGRHHELLGELRMLTARHTGHENLAAQFMVAFYRCGRQADALAAFQRLRAVLTEQLGVEPSPRMNRLHHAVLTTDPVLDPPRRSAAPMALDLADAPIRRAS</sequence>
<evidence type="ECO:0000256" key="2">
    <source>
        <dbReference type="ARBA" id="ARBA00023015"/>
    </source>
</evidence>
<evidence type="ECO:0000313" key="8">
    <source>
        <dbReference type="Proteomes" id="UP001500449"/>
    </source>
</evidence>
<dbReference type="SMART" id="SM01043">
    <property type="entry name" value="BTAD"/>
    <property type="match status" value="1"/>
</dbReference>
<dbReference type="PROSITE" id="PS51755">
    <property type="entry name" value="OMPR_PHOB"/>
    <property type="match status" value="1"/>
</dbReference>
<organism evidence="7 8">
    <name type="scientific">Pseudonocardia ailaonensis</name>
    <dbReference type="NCBI Taxonomy" id="367279"/>
    <lineage>
        <taxon>Bacteria</taxon>
        <taxon>Bacillati</taxon>
        <taxon>Actinomycetota</taxon>
        <taxon>Actinomycetes</taxon>
        <taxon>Pseudonocardiales</taxon>
        <taxon>Pseudonocardiaceae</taxon>
        <taxon>Pseudonocardia</taxon>
    </lineage>
</organism>